<organism evidence="1 2">
    <name type="scientific">Thalassotalea marina</name>
    <dbReference type="NCBI Taxonomy" id="1673741"/>
    <lineage>
        <taxon>Bacteria</taxon>
        <taxon>Pseudomonadati</taxon>
        <taxon>Pseudomonadota</taxon>
        <taxon>Gammaproteobacteria</taxon>
        <taxon>Alteromonadales</taxon>
        <taxon>Colwelliaceae</taxon>
        <taxon>Thalassotalea</taxon>
    </lineage>
</organism>
<dbReference type="Gene3D" id="3.40.190.10">
    <property type="entry name" value="Periplasmic binding protein-like II"/>
    <property type="match status" value="2"/>
</dbReference>
<gene>
    <name evidence="1" type="ORF">GCM10017161_23540</name>
</gene>
<dbReference type="RefSeq" id="WP_189770743.1">
    <property type="nucleotide sequence ID" value="NZ_BNCK01000005.1"/>
</dbReference>
<keyword evidence="2" id="KW-1185">Reference proteome</keyword>
<dbReference type="Proteomes" id="UP000623842">
    <property type="component" value="Unassembled WGS sequence"/>
</dbReference>
<name>A0A919BKC9_9GAMM</name>
<dbReference type="SUPFAM" id="SSF53850">
    <property type="entry name" value="Periplasmic binding protein-like II"/>
    <property type="match status" value="1"/>
</dbReference>
<dbReference type="AlphaFoldDB" id="A0A919BKC9"/>
<evidence type="ECO:0000313" key="2">
    <source>
        <dbReference type="Proteomes" id="UP000623842"/>
    </source>
</evidence>
<sequence>MRVLFCLLLLAYSVNLFAFERDYIVRLGSEVEWAPYHVSTAKGADGMSVRAVACIMARINQPYTIDKLPWKRAQVMTKVGQLDGFFSASKSDDRDIFAVQSKVFLPQKRSFFLLKSRLTKPLETYTPEYIKQHLLTAGRQGSNALHSLENHGYNIAVKTRDTASLIEVLKHHRADAILDNELVLLNDIKGTTFKPSDFLIVALEEHPMGVYFAKEFLQKRPQFLADFNREVDACTLISSSDA</sequence>
<protein>
    <recommendedName>
        <fullName evidence="3">Solute-binding protein family 3/N-terminal domain-containing protein</fullName>
    </recommendedName>
</protein>
<proteinExistence type="predicted"/>
<evidence type="ECO:0008006" key="3">
    <source>
        <dbReference type="Google" id="ProtNLM"/>
    </source>
</evidence>
<accession>A0A919BKC9</accession>
<reference evidence="1" key="2">
    <citation type="submission" date="2020-09" db="EMBL/GenBank/DDBJ databases">
        <authorList>
            <person name="Sun Q."/>
            <person name="Kim S."/>
        </authorList>
    </citation>
    <scope>NUCLEOTIDE SEQUENCE</scope>
    <source>
        <strain evidence="1">KCTC 42731</strain>
    </source>
</reference>
<reference evidence="1" key="1">
    <citation type="journal article" date="2014" name="Int. J. Syst. Evol. Microbiol.">
        <title>Complete genome sequence of Corynebacterium casei LMG S-19264T (=DSM 44701T), isolated from a smear-ripened cheese.</title>
        <authorList>
            <consortium name="US DOE Joint Genome Institute (JGI-PGF)"/>
            <person name="Walter F."/>
            <person name="Albersmeier A."/>
            <person name="Kalinowski J."/>
            <person name="Ruckert C."/>
        </authorList>
    </citation>
    <scope>NUCLEOTIDE SEQUENCE</scope>
    <source>
        <strain evidence="1">KCTC 42731</strain>
    </source>
</reference>
<dbReference type="EMBL" id="BNCK01000005">
    <property type="protein sequence ID" value="GHF94581.1"/>
    <property type="molecule type" value="Genomic_DNA"/>
</dbReference>
<evidence type="ECO:0000313" key="1">
    <source>
        <dbReference type="EMBL" id="GHF94581.1"/>
    </source>
</evidence>
<comment type="caution">
    <text evidence="1">The sequence shown here is derived from an EMBL/GenBank/DDBJ whole genome shotgun (WGS) entry which is preliminary data.</text>
</comment>